<dbReference type="PRINTS" id="PR00398">
    <property type="entry name" value="STRDHORMONER"/>
</dbReference>
<dbReference type="GO" id="GO:0005634">
    <property type="term" value="C:nucleus"/>
    <property type="evidence" value="ECO:0007669"/>
    <property type="project" value="UniProtKB-SubCell"/>
</dbReference>
<feature type="region of interest" description="Disordered" evidence="11">
    <location>
        <begin position="106"/>
        <end position="140"/>
    </location>
</feature>
<evidence type="ECO:0000256" key="10">
    <source>
        <dbReference type="RuleBase" id="RU004334"/>
    </source>
</evidence>
<protein>
    <recommendedName>
        <fullName evidence="16">Nuclear receptor</fullName>
    </recommendedName>
</protein>
<evidence type="ECO:0000313" key="14">
    <source>
        <dbReference type="EMBL" id="CAH1733600.1"/>
    </source>
</evidence>
<dbReference type="GO" id="GO:0003700">
    <property type="term" value="F:DNA-binding transcription factor activity"/>
    <property type="evidence" value="ECO:0007669"/>
    <property type="project" value="InterPro"/>
</dbReference>
<dbReference type="InterPro" id="IPR050274">
    <property type="entry name" value="Nuclear_hormone_rcpt_NR2"/>
</dbReference>
<dbReference type="SUPFAM" id="SSF48508">
    <property type="entry name" value="Nuclear receptor ligand-binding domain"/>
    <property type="match status" value="1"/>
</dbReference>
<gene>
    <name evidence="14" type="ORF">CHIRRI_LOCUS12950</name>
</gene>
<dbReference type="PROSITE" id="PS00031">
    <property type="entry name" value="NUCLEAR_REC_DBD_1"/>
    <property type="match status" value="1"/>
</dbReference>
<comment type="similarity">
    <text evidence="10">Belongs to the nuclear hormone receptor family.</text>
</comment>
<evidence type="ECO:0000256" key="8">
    <source>
        <dbReference type="ARBA" id="ARBA00023170"/>
    </source>
</evidence>
<dbReference type="Proteomes" id="UP001153620">
    <property type="component" value="Chromosome 4"/>
</dbReference>
<sequence>MDSSLDLPQIKTELLQAQNKQEINMPSTGNIEFCLVCGDRASGRHYGAISCEGCKGFFKRSIRKQLGYQCRGSMNCEVTKHHRNRCQYCRLQKCLACGMRSDSVQHERKPIVDKKNDAMKAQQSQENGSDLKSRNKRESHPNSLNYLNLFQLNPLLMHAAGATQFNLPPSPTKEAPTTTKVEEPTFIPEPTDNKFKNGSSELYETVLEQKLLNDTLDLIQMVETSLTSSTYDSYNGSYNEPLTESFLNSLQDDNAVQFKIQIPNLLPKMHFVCEIGSRVLFKTIEWLRDLQVFQYFNSEIQCEMLKNCWIELLVIGIAQVCSAPQQGHLKSMIVSTLVNYVKSLLILSEQNQKNEGKATIKGRKVKKMLNNIVMLNKFIDNVAGLELDAVEFAHIRLLSYFNSNRIYMTEIKLKNHEDRIVESLQNYDKHKNDFRIISIYQTMAMLPSFNEKIIEKLFFNILVDFIKIDNVIPYILNLNNSGTGEQGVKHEKDYEADENSPSINGDEQRYYNSYSDGGDDKN</sequence>
<dbReference type="SMART" id="SM00430">
    <property type="entry name" value="HOLI"/>
    <property type="match status" value="1"/>
</dbReference>
<organism evidence="14 15">
    <name type="scientific">Chironomus riparius</name>
    <dbReference type="NCBI Taxonomy" id="315576"/>
    <lineage>
        <taxon>Eukaryota</taxon>
        <taxon>Metazoa</taxon>
        <taxon>Ecdysozoa</taxon>
        <taxon>Arthropoda</taxon>
        <taxon>Hexapoda</taxon>
        <taxon>Insecta</taxon>
        <taxon>Pterygota</taxon>
        <taxon>Neoptera</taxon>
        <taxon>Endopterygota</taxon>
        <taxon>Diptera</taxon>
        <taxon>Nematocera</taxon>
        <taxon>Chironomoidea</taxon>
        <taxon>Chironomidae</taxon>
        <taxon>Chironominae</taxon>
        <taxon>Chironomus</taxon>
    </lineage>
</organism>
<dbReference type="InterPro" id="IPR001628">
    <property type="entry name" value="Znf_hrmn_rcpt"/>
</dbReference>
<evidence type="ECO:0000256" key="7">
    <source>
        <dbReference type="ARBA" id="ARBA00023163"/>
    </source>
</evidence>
<reference evidence="14" key="1">
    <citation type="submission" date="2022-01" db="EMBL/GenBank/DDBJ databases">
        <authorList>
            <person name="King R."/>
        </authorList>
    </citation>
    <scope>NUCLEOTIDE SEQUENCE</scope>
</reference>
<dbReference type="Gene3D" id="3.30.50.10">
    <property type="entry name" value="Erythroid Transcription Factor GATA-1, subunit A"/>
    <property type="match status" value="1"/>
</dbReference>
<evidence type="ECO:0000259" key="13">
    <source>
        <dbReference type="PROSITE" id="PS51843"/>
    </source>
</evidence>
<keyword evidence="9 10" id="KW-0539">Nucleus</keyword>
<evidence type="ECO:0000256" key="3">
    <source>
        <dbReference type="ARBA" id="ARBA00022771"/>
    </source>
</evidence>
<feature type="domain" description="NR LBD" evidence="13">
    <location>
        <begin position="238"/>
        <end position="479"/>
    </location>
</feature>
<dbReference type="PANTHER" id="PTHR24083">
    <property type="entry name" value="NUCLEAR HORMONE RECEPTOR"/>
    <property type="match status" value="1"/>
</dbReference>
<keyword evidence="15" id="KW-1185">Reference proteome</keyword>
<dbReference type="PROSITE" id="PS51843">
    <property type="entry name" value="NR_LBD"/>
    <property type="match status" value="1"/>
</dbReference>
<dbReference type="FunFam" id="3.30.50.10:FF:000015">
    <property type="entry name" value="Nuclear receptor subfamily 2, group C, member 1"/>
    <property type="match status" value="1"/>
</dbReference>
<feature type="compositionally biased region" description="Polar residues" evidence="11">
    <location>
        <begin position="499"/>
        <end position="515"/>
    </location>
</feature>
<keyword evidence="5 10" id="KW-0805">Transcription regulation</keyword>
<dbReference type="InterPro" id="IPR035500">
    <property type="entry name" value="NHR-like_dom_sf"/>
</dbReference>
<evidence type="ECO:0000256" key="1">
    <source>
        <dbReference type="ARBA" id="ARBA00004123"/>
    </source>
</evidence>
<keyword evidence="4 10" id="KW-0862">Zinc</keyword>
<feature type="region of interest" description="Disordered" evidence="11">
    <location>
        <begin position="167"/>
        <end position="194"/>
    </location>
</feature>
<evidence type="ECO:0000256" key="2">
    <source>
        <dbReference type="ARBA" id="ARBA00022723"/>
    </source>
</evidence>
<evidence type="ECO:0000256" key="4">
    <source>
        <dbReference type="ARBA" id="ARBA00022833"/>
    </source>
</evidence>
<dbReference type="PROSITE" id="PS51030">
    <property type="entry name" value="NUCLEAR_REC_DBD_2"/>
    <property type="match status" value="1"/>
</dbReference>
<dbReference type="AlphaFoldDB" id="A0A9P0NQB8"/>
<dbReference type="InterPro" id="IPR013088">
    <property type="entry name" value="Znf_NHR/GATA"/>
</dbReference>
<keyword evidence="6 10" id="KW-0238">DNA-binding</keyword>
<reference evidence="14" key="2">
    <citation type="submission" date="2022-10" db="EMBL/GenBank/DDBJ databases">
        <authorList>
            <consortium name="ENA_rothamsted_submissions"/>
            <consortium name="culmorum"/>
            <person name="King R."/>
        </authorList>
    </citation>
    <scope>NUCLEOTIDE SEQUENCE</scope>
</reference>
<dbReference type="SUPFAM" id="SSF57716">
    <property type="entry name" value="Glucocorticoid receptor-like (DNA-binding domain)"/>
    <property type="match status" value="1"/>
</dbReference>
<keyword evidence="3 10" id="KW-0863">Zinc-finger</keyword>
<dbReference type="Gene3D" id="1.10.565.10">
    <property type="entry name" value="Retinoid X Receptor"/>
    <property type="match status" value="1"/>
</dbReference>
<evidence type="ECO:0000256" key="6">
    <source>
        <dbReference type="ARBA" id="ARBA00023125"/>
    </source>
</evidence>
<feature type="compositionally biased region" description="Basic and acidic residues" evidence="11">
    <location>
        <begin position="106"/>
        <end position="118"/>
    </location>
</feature>
<feature type="compositionally biased region" description="Basic and acidic residues" evidence="11">
    <location>
        <begin position="129"/>
        <end position="140"/>
    </location>
</feature>
<dbReference type="SMART" id="SM00399">
    <property type="entry name" value="ZnF_C4"/>
    <property type="match status" value="1"/>
</dbReference>
<evidence type="ECO:0000256" key="5">
    <source>
        <dbReference type="ARBA" id="ARBA00023015"/>
    </source>
</evidence>
<evidence type="ECO:0000256" key="9">
    <source>
        <dbReference type="ARBA" id="ARBA00023242"/>
    </source>
</evidence>
<dbReference type="InterPro" id="IPR000536">
    <property type="entry name" value="Nucl_hrmn_rcpt_lig-bd"/>
</dbReference>
<keyword evidence="8 10" id="KW-0675">Receptor</keyword>
<dbReference type="GO" id="GO:0008270">
    <property type="term" value="F:zinc ion binding"/>
    <property type="evidence" value="ECO:0007669"/>
    <property type="project" value="UniProtKB-KW"/>
</dbReference>
<name>A0A9P0NQB8_9DIPT</name>
<evidence type="ECO:0000259" key="12">
    <source>
        <dbReference type="PROSITE" id="PS51030"/>
    </source>
</evidence>
<feature type="region of interest" description="Disordered" evidence="11">
    <location>
        <begin position="483"/>
        <end position="522"/>
    </location>
</feature>
<accession>A0A9P0NQB8</accession>
<evidence type="ECO:0008006" key="16">
    <source>
        <dbReference type="Google" id="ProtNLM"/>
    </source>
</evidence>
<comment type="subcellular location">
    <subcellularLocation>
        <location evidence="1 10">Nucleus</location>
    </subcellularLocation>
</comment>
<dbReference type="Pfam" id="PF00105">
    <property type="entry name" value="zf-C4"/>
    <property type="match status" value="1"/>
</dbReference>
<dbReference type="PRINTS" id="PR00047">
    <property type="entry name" value="STROIDFINGER"/>
</dbReference>
<dbReference type="InterPro" id="IPR001723">
    <property type="entry name" value="Nuclear_hrmn_rcpt"/>
</dbReference>
<evidence type="ECO:0000313" key="15">
    <source>
        <dbReference type="Proteomes" id="UP001153620"/>
    </source>
</evidence>
<evidence type="ECO:0000256" key="11">
    <source>
        <dbReference type="SAM" id="MobiDB-lite"/>
    </source>
</evidence>
<proteinExistence type="inferred from homology"/>
<keyword evidence="2 10" id="KW-0479">Metal-binding</keyword>
<dbReference type="GO" id="GO:0043565">
    <property type="term" value="F:sequence-specific DNA binding"/>
    <property type="evidence" value="ECO:0007669"/>
    <property type="project" value="InterPro"/>
</dbReference>
<dbReference type="EMBL" id="OU895880">
    <property type="protein sequence ID" value="CAH1733600.1"/>
    <property type="molecule type" value="Genomic_DNA"/>
</dbReference>
<dbReference type="Pfam" id="PF00104">
    <property type="entry name" value="Hormone_recep"/>
    <property type="match status" value="1"/>
</dbReference>
<dbReference type="OrthoDB" id="273771at2759"/>
<feature type="domain" description="Nuclear receptor" evidence="12">
    <location>
        <begin position="31"/>
        <end position="106"/>
    </location>
</feature>
<keyword evidence="7 10" id="KW-0804">Transcription</keyword>